<dbReference type="AlphaFoldDB" id="A0A9W8B432"/>
<feature type="compositionally biased region" description="Polar residues" evidence="7">
    <location>
        <begin position="197"/>
        <end position="209"/>
    </location>
</feature>
<dbReference type="PANTHER" id="PTHR16133:SF0">
    <property type="entry name" value="ZINC_IRON REGULATED TRANSPORTER-RELATED PROTEIN 102B, ISOFORM E"/>
    <property type="match status" value="1"/>
</dbReference>
<feature type="region of interest" description="Disordered" evidence="7">
    <location>
        <begin position="98"/>
        <end position="209"/>
    </location>
</feature>
<evidence type="ECO:0000256" key="8">
    <source>
        <dbReference type="SAM" id="Phobius"/>
    </source>
</evidence>
<dbReference type="GO" id="GO:0000139">
    <property type="term" value="C:Golgi membrane"/>
    <property type="evidence" value="ECO:0007669"/>
    <property type="project" value="UniProtKB-SubCell"/>
</dbReference>
<gene>
    <name evidence="9" type="ORF">H4R34_002301</name>
</gene>
<dbReference type="EMBL" id="JANBQB010000149">
    <property type="protein sequence ID" value="KAJ1980861.1"/>
    <property type="molecule type" value="Genomic_DNA"/>
</dbReference>
<keyword evidence="10" id="KW-1185">Reference proteome</keyword>
<comment type="subcellular location">
    <subcellularLocation>
        <location evidence="1">Endomembrane system</location>
        <topology evidence="1">Multi-pass membrane protein</topology>
    </subcellularLocation>
    <subcellularLocation>
        <location evidence="2">Golgi apparatus membrane</location>
    </subcellularLocation>
</comment>
<feature type="transmembrane region" description="Helical" evidence="8">
    <location>
        <begin position="258"/>
        <end position="279"/>
    </location>
</feature>
<dbReference type="OrthoDB" id="19859at2759"/>
<reference evidence="9" key="1">
    <citation type="submission" date="2022-07" db="EMBL/GenBank/DDBJ databases">
        <title>Phylogenomic reconstructions and comparative analyses of Kickxellomycotina fungi.</title>
        <authorList>
            <person name="Reynolds N.K."/>
            <person name="Stajich J.E."/>
            <person name="Barry K."/>
            <person name="Grigoriev I.V."/>
            <person name="Crous P."/>
            <person name="Smith M.E."/>
        </authorList>
    </citation>
    <scope>NUCLEOTIDE SEQUENCE</scope>
    <source>
        <strain evidence="9">RSA 567</strain>
    </source>
</reference>
<keyword evidence="6 8" id="KW-0472">Membrane</keyword>
<evidence type="ECO:0000256" key="6">
    <source>
        <dbReference type="ARBA" id="ARBA00023136"/>
    </source>
</evidence>
<evidence type="ECO:0000256" key="1">
    <source>
        <dbReference type="ARBA" id="ARBA00004127"/>
    </source>
</evidence>
<keyword evidence="5" id="KW-0333">Golgi apparatus</keyword>
<feature type="transmembrane region" description="Helical" evidence="8">
    <location>
        <begin position="323"/>
        <end position="342"/>
    </location>
</feature>
<organism evidence="9 10">
    <name type="scientific">Dimargaris verticillata</name>
    <dbReference type="NCBI Taxonomy" id="2761393"/>
    <lineage>
        <taxon>Eukaryota</taxon>
        <taxon>Fungi</taxon>
        <taxon>Fungi incertae sedis</taxon>
        <taxon>Zoopagomycota</taxon>
        <taxon>Kickxellomycotina</taxon>
        <taxon>Dimargaritomycetes</taxon>
        <taxon>Dimargaritales</taxon>
        <taxon>Dimargaritaceae</taxon>
        <taxon>Dimargaris</taxon>
    </lineage>
</organism>
<sequence length="397" mass="42660">MFVGSLLFGALPLAVPLSPKRLQALTVFGAGLLLGTALLVILPEGVEALYSAYNVQAEAAASSLQPHQWLGVATAMGFAWMFIIDTALAFFQGHSQHHHHHHHSTAPSAAEQHLLESGLSDSASPTSTAQTSPTHKSHRIDCIPLSDLAASESPRTTLVRDSRLRDPSHSNSDGSDYRRRTSGLESDDAAEWHAPDSNGNGNQHRQRSTSTLLSAATIGMLVHAAADGMALGAATATAVAEASHNHDHGDESNRMSTIIFLAILLHKAPEAFGLCMRLLQERHSKRAIAQTLCLFSAAAPLLALVTYGTASLVQLARTKGDRLLQYTAILLLFSAGTFLYVATIHSLPEALADNDHLPQQTTATSVRRFRKQRLQKLAILLVGTFLPALITFGHHHH</sequence>
<evidence type="ECO:0000256" key="4">
    <source>
        <dbReference type="ARBA" id="ARBA00022989"/>
    </source>
</evidence>
<name>A0A9W8B432_9FUNG</name>
<dbReference type="InterPro" id="IPR003689">
    <property type="entry name" value="ZIP"/>
</dbReference>
<evidence type="ECO:0000256" key="3">
    <source>
        <dbReference type="ARBA" id="ARBA00022692"/>
    </source>
</evidence>
<feature type="compositionally biased region" description="Basic and acidic residues" evidence="7">
    <location>
        <begin position="158"/>
        <end position="168"/>
    </location>
</feature>
<evidence type="ECO:0000256" key="2">
    <source>
        <dbReference type="ARBA" id="ARBA00004394"/>
    </source>
</evidence>
<feature type="compositionally biased region" description="Low complexity" evidence="7">
    <location>
        <begin position="122"/>
        <end position="134"/>
    </location>
</feature>
<feature type="transmembrane region" description="Helical" evidence="8">
    <location>
        <begin position="377"/>
        <end position="395"/>
    </location>
</feature>
<evidence type="ECO:0000256" key="5">
    <source>
        <dbReference type="ARBA" id="ARBA00023034"/>
    </source>
</evidence>
<feature type="transmembrane region" description="Helical" evidence="8">
    <location>
        <begin position="69"/>
        <end position="91"/>
    </location>
</feature>
<proteinExistence type="predicted"/>
<dbReference type="GO" id="GO:0046873">
    <property type="term" value="F:metal ion transmembrane transporter activity"/>
    <property type="evidence" value="ECO:0007669"/>
    <property type="project" value="InterPro"/>
</dbReference>
<feature type="transmembrane region" description="Helical" evidence="8">
    <location>
        <begin position="291"/>
        <end position="311"/>
    </location>
</feature>
<feature type="transmembrane region" description="Helical" evidence="8">
    <location>
        <begin position="212"/>
        <end position="238"/>
    </location>
</feature>
<evidence type="ECO:0000313" key="9">
    <source>
        <dbReference type="EMBL" id="KAJ1980861.1"/>
    </source>
</evidence>
<dbReference type="PANTHER" id="PTHR16133">
    <property type="entry name" value="SOLUTE CARRIER FAMILY 39 ZINC TRANSPORTER , MEMBER 9-RELATED"/>
    <property type="match status" value="1"/>
</dbReference>
<evidence type="ECO:0008006" key="11">
    <source>
        <dbReference type="Google" id="ProtNLM"/>
    </source>
</evidence>
<evidence type="ECO:0000313" key="10">
    <source>
        <dbReference type="Proteomes" id="UP001151582"/>
    </source>
</evidence>
<comment type="caution">
    <text evidence="9">The sequence shown here is derived from an EMBL/GenBank/DDBJ whole genome shotgun (WGS) entry which is preliminary data.</text>
</comment>
<keyword evidence="4 8" id="KW-1133">Transmembrane helix</keyword>
<protein>
    <recommendedName>
        <fullName evidence="11">Zinc/iron permease</fullName>
    </recommendedName>
</protein>
<dbReference type="Proteomes" id="UP001151582">
    <property type="component" value="Unassembled WGS sequence"/>
</dbReference>
<dbReference type="GO" id="GO:0006829">
    <property type="term" value="P:zinc ion transport"/>
    <property type="evidence" value="ECO:0007669"/>
    <property type="project" value="InterPro"/>
</dbReference>
<accession>A0A9W8B432</accession>
<evidence type="ECO:0000256" key="7">
    <source>
        <dbReference type="SAM" id="MobiDB-lite"/>
    </source>
</evidence>
<dbReference type="Pfam" id="PF02535">
    <property type="entry name" value="Zip"/>
    <property type="match status" value="1"/>
</dbReference>
<keyword evidence="3 8" id="KW-0812">Transmembrane</keyword>
<dbReference type="InterPro" id="IPR045891">
    <property type="entry name" value="ZIP9"/>
</dbReference>